<reference evidence="2" key="1">
    <citation type="journal article" date="2020" name="Fungal Divers.">
        <title>Resolving the Mortierellaceae phylogeny through synthesis of multi-gene phylogenetics and phylogenomics.</title>
        <authorList>
            <person name="Vandepol N."/>
            <person name="Liber J."/>
            <person name="Desiro A."/>
            <person name="Na H."/>
            <person name="Kennedy M."/>
            <person name="Barry K."/>
            <person name="Grigoriev I.V."/>
            <person name="Miller A.N."/>
            <person name="O'Donnell K."/>
            <person name="Stajich J.E."/>
            <person name="Bonito G."/>
        </authorList>
    </citation>
    <scope>NUCLEOTIDE SEQUENCE</scope>
    <source>
        <strain evidence="2">KOD948</strain>
    </source>
</reference>
<feature type="transmembrane region" description="Helical" evidence="1">
    <location>
        <begin position="71"/>
        <end position="89"/>
    </location>
</feature>
<evidence type="ECO:0000256" key="1">
    <source>
        <dbReference type="SAM" id="Phobius"/>
    </source>
</evidence>
<name>A0A9P6U0A5_9FUNG</name>
<proteinExistence type="predicted"/>
<dbReference type="EMBL" id="JAAAJA010000443">
    <property type="protein sequence ID" value="KAG0253709.1"/>
    <property type="molecule type" value="Genomic_DNA"/>
</dbReference>
<organism evidence="2 3">
    <name type="scientific">Mortierella polycephala</name>
    <dbReference type="NCBI Taxonomy" id="41804"/>
    <lineage>
        <taxon>Eukaryota</taxon>
        <taxon>Fungi</taxon>
        <taxon>Fungi incertae sedis</taxon>
        <taxon>Mucoromycota</taxon>
        <taxon>Mortierellomycotina</taxon>
        <taxon>Mortierellomycetes</taxon>
        <taxon>Mortierellales</taxon>
        <taxon>Mortierellaceae</taxon>
        <taxon>Mortierella</taxon>
    </lineage>
</organism>
<sequence length="216" mass="24437">MSSVALLATVRVVLCILTATILATALYAIVQYHVRFSSQYWPIWLPMFLAIISNIVYAVSCTKRTYLSAGFRNLLMFLIALVWFVSPSYRIHLQMQLYGGSQFFSGWNCGLRECTLMMTLDICGLLVGVVGLLEVFLAYRYERTFAQKSAPTTTIFLAPGAQQQTAYVQLEQQHQQQPVVSPYIYQHHGYDQAQPQQVAPYYAQPTTATSSQPPHY</sequence>
<dbReference type="AlphaFoldDB" id="A0A9P6U0A5"/>
<gene>
    <name evidence="2" type="ORF">BG011_006213</name>
</gene>
<keyword evidence="1" id="KW-0812">Transmembrane</keyword>
<feature type="transmembrane region" description="Helical" evidence="1">
    <location>
        <begin position="12"/>
        <end position="34"/>
    </location>
</feature>
<evidence type="ECO:0008006" key="4">
    <source>
        <dbReference type="Google" id="ProtNLM"/>
    </source>
</evidence>
<dbReference type="Proteomes" id="UP000726737">
    <property type="component" value="Unassembled WGS sequence"/>
</dbReference>
<keyword evidence="3" id="KW-1185">Reference proteome</keyword>
<evidence type="ECO:0000313" key="3">
    <source>
        <dbReference type="Proteomes" id="UP000726737"/>
    </source>
</evidence>
<feature type="transmembrane region" description="Helical" evidence="1">
    <location>
        <begin position="116"/>
        <end position="139"/>
    </location>
</feature>
<evidence type="ECO:0000313" key="2">
    <source>
        <dbReference type="EMBL" id="KAG0253709.1"/>
    </source>
</evidence>
<comment type="caution">
    <text evidence="2">The sequence shown here is derived from an EMBL/GenBank/DDBJ whole genome shotgun (WGS) entry which is preliminary data.</text>
</comment>
<keyword evidence="1" id="KW-1133">Transmembrane helix</keyword>
<feature type="transmembrane region" description="Helical" evidence="1">
    <location>
        <begin position="40"/>
        <end position="59"/>
    </location>
</feature>
<accession>A0A9P6U0A5</accession>
<dbReference type="OrthoDB" id="2341684at2759"/>
<protein>
    <recommendedName>
        <fullName evidence="4">MARVEL domain-containing protein</fullName>
    </recommendedName>
</protein>
<keyword evidence="1" id="KW-0472">Membrane</keyword>